<keyword evidence="5" id="KW-1185">Reference proteome</keyword>
<feature type="compositionally biased region" description="Acidic residues" evidence="3">
    <location>
        <begin position="39"/>
        <end position="56"/>
    </location>
</feature>
<reference evidence="4" key="1">
    <citation type="journal article" date="2023" name="Genome Biol. Evol.">
        <title>First Whole Genome Sequence and Flow Cytometry Genome Size Data for the Lichen-Forming Fungus Ramalina farinacea (Ascomycota).</title>
        <authorList>
            <person name="Llewellyn T."/>
            <person name="Mian S."/>
            <person name="Hill R."/>
            <person name="Leitch I.J."/>
            <person name="Gaya E."/>
        </authorList>
    </citation>
    <scope>NUCLEOTIDE SEQUENCE</scope>
    <source>
        <strain evidence="4">LIQ254RAFAR</strain>
    </source>
</reference>
<dbReference type="EMBL" id="JAPUFD010000022">
    <property type="protein sequence ID" value="MDI1493072.1"/>
    <property type="molecule type" value="Genomic_DNA"/>
</dbReference>
<proteinExistence type="predicted"/>
<feature type="compositionally biased region" description="Basic and acidic residues" evidence="3">
    <location>
        <begin position="93"/>
        <end position="106"/>
    </location>
</feature>
<dbReference type="GO" id="GO:0031490">
    <property type="term" value="F:chromatin DNA binding"/>
    <property type="evidence" value="ECO:0007669"/>
    <property type="project" value="TreeGrafter"/>
</dbReference>
<dbReference type="GO" id="GO:0016586">
    <property type="term" value="C:RSC-type complex"/>
    <property type="evidence" value="ECO:0007669"/>
    <property type="project" value="TreeGrafter"/>
</dbReference>
<sequence length="532" mass="59392">MVRLSRSRAAAAAAQRTPTPQISEGTDEELAGLAPADPSQEEEIDDDQPDPEEEEERSTPLVDSDVGSAPATPVYGRGGVRRKRGGRGRGRARRVDLTGQDLRDNGSDTTTPRRRGGWRGRGYGAGRWAKARGGPSHVSQVPVDKEGNMARVVNDEVELPEDPEGEEKVTKEGELRGEREYRVRTFRIEGKGNRLYMLSTEPARCIGFRDSYLFFQKHKQLYKIIIAEEAKKDLIDRGIIPHSYKGRAIGVVTARSVFREFGSKIIVGGKKVVDDYQVAEARANGDVEGEYAVPEDEVPGGTDPYDRNRYVAWHGASSVYHTGGPSVPFLNGKPIESKKRKIIVTGANWMYEHALQASQFNSFITAQRRQNLEGVYDVHTNFMQYPRIMQPSHVRWEQVVPRDADLRTRSDGAASQASDPENEGKVVDNANRSDVGMSNNLSRKYSRKFMVTDTLCETPSTSTLGYPGPDEALMDIDPPGLVHVAEDVIAELPSDCRDQFLKARRQQDEWKGRWGSENMDHARSDLRITYNT</sequence>
<dbReference type="Proteomes" id="UP001161017">
    <property type="component" value="Unassembled WGS sequence"/>
</dbReference>
<feature type="region of interest" description="Disordered" evidence="3">
    <location>
        <begin position="1"/>
        <end position="142"/>
    </location>
</feature>
<dbReference type="Pfam" id="PF08624">
    <property type="entry name" value="CRC_subunit"/>
    <property type="match status" value="1"/>
</dbReference>
<dbReference type="PANTHER" id="PTHR22597">
    <property type="entry name" value="POLYCOMB GROUP PROTEIN"/>
    <property type="match status" value="1"/>
</dbReference>
<evidence type="ECO:0000313" key="5">
    <source>
        <dbReference type="Proteomes" id="UP001161017"/>
    </source>
</evidence>
<evidence type="ECO:0000256" key="3">
    <source>
        <dbReference type="SAM" id="MobiDB-lite"/>
    </source>
</evidence>
<dbReference type="AlphaFoldDB" id="A0AA43QVI4"/>
<name>A0AA43QVI4_9LECA</name>
<dbReference type="PANTHER" id="PTHR22597:SF3">
    <property type="entry name" value="CHROMATIN STRUCTURE-REMODELING COMPLEX SUBUNIT RSC7"/>
    <property type="match status" value="1"/>
</dbReference>
<organism evidence="4 5">
    <name type="scientific">Ramalina farinacea</name>
    <dbReference type="NCBI Taxonomy" id="258253"/>
    <lineage>
        <taxon>Eukaryota</taxon>
        <taxon>Fungi</taxon>
        <taxon>Dikarya</taxon>
        <taxon>Ascomycota</taxon>
        <taxon>Pezizomycotina</taxon>
        <taxon>Lecanoromycetes</taxon>
        <taxon>OSLEUM clade</taxon>
        <taxon>Lecanoromycetidae</taxon>
        <taxon>Lecanorales</taxon>
        <taxon>Lecanorineae</taxon>
        <taxon>Ramalinaceae</taxon>
        <taxon>Ramalina</taxon>
    </lineage>
</organism>
<keyword evidence="1" id="KW-0805">Transcription regulation</keyword>
<accession>A0AA43QVI4</accession>
<evidence type="ECO:0000256" key="1">
    <source>
        <dbReference type="ARBA" id="ARBA00023015"/>
    </source>
</evidence>
<feature type="region of interest" description="Disordered" evidence="3">
    <location>
        <begin position="406"/>
        <end position="438"/>
    </location>
</feature>
<feature type="compositionally biased region" description="Basic residues" evidence="3">
    <location>
        <begin position="79"/>
        <end position="92"/>
    </location>
</feature>
<evidence type="ECO:0000256" key="2">
    <source>
        <dbReference type="ARBA" id="ARBA00023163"/>
    </source>
</evidence>
<evidence type="ECO:0000313" key="4">
    <source>
        <dbReference type="EMBL" id="MDI1493072.1"/>
    </source>
</evidence>
<protein>
    <submittedName>
        <fullName evidence="4">Chromatin structure-remodeling complex subunit RSC7</fullName>
    </submittedName>
</protein>
<keyword evidence="2" id="KW-0804">Transcription</keyword>
<dbReference type="InterPro" id="IPR013933">
    <property type="entry name" value="CRC_Rsc7/Swp82"/>
</dbReference>
<gene>
    <name evidence="4" type="primary">NPL6</name>
    <name evidence="4" type="ORF">OHK93_004858</name>
</gene>
<comment type="caution">
    <text evidence="4">The sequence shown here is derived from an EMBL/GenBank/DDBJ whole genome shotgun (WGS) entry which is preliminary data.</text>
</comment>